<feature type="compositionally biased region" description="Basic and acidic residues" evidence="1">
    <location>
        <begin position="87"/>
        <end position="100"/>
    </location>
</feature>
<keyword evidence="3" id="KW-1185">Reference proteome</keyword>
<comment type="caution">
    <text evidence="2">The sequence shown here is derived from an EMBL/GenBank/DDBJ whole genome shotgun (WGS) entry which is preliminary data.</text>
</comment>
<dbReference type="Proteomes" id="UP000216524">
    <property type="component" value="Unassembled WGS sequence"/>
</dbReference>
<dbReference type="EMBL" id="NEVV01000005">
    <property type="protein sequence ID" value="OZI75414.1"/>
    <property type="molecule type" value="Genomic_DNA"/>
</dbReference>
<organism evidence="2 3">
    <name type="scientific">Bordetella genomosp. 6</name>
    <dbReference type="NCBI Taxonomy" id="463024"/>
    <lineage>
        <taxon>Bacteria</taxon>
        <taxon>Pseudomonadati</taxon>
        <taxon>Pseudomonadota</taxon>
        <taxon>Betaproteobacteria</taxon>
        <taxon>Burkholderiales</taxon>
        <taxon>Alcaligenaceae</taxon>
        <taxon>Bordetella</taxon>
    </lineage>
</organism>
<feature type="region of interest" description="Disordered" evidence="1">
    <location>
        <begin position="70"/>
        <end position="100"/>
    </location>
</feature>
<evidence type="ECO:0000313" key="3">
    <source>
        <dbReference type="Proteomes" id="UP000216524"/>
    </source>
</evidence>
<reference evidence="2 3" key="1">
    <citation type="submission" date="2017-05" db="EMBL/GenBank/DDBJ databases">
        <title>Complete and WGS of Bordetella genogroups.</title>
        <authorList>
            <person name="Spilker T."/>
            <person name="Lipuma J."/>
        </authorList>
    </citation>
    <scope>NUCLEOTIDE SEQUENCE [LARGE SCALE GENOMIC DNA]</scope>
    <source>
        <strain evidence="2 3">AU3139</strain>
    </source>
</reference>
<dbReference type="Gene3D" id="1.20.5.420">
    <property type="entry name" value="Immunoglobulin FC, subunit C"/>
    <property type="match status" value="1"/>
</dbReference>
<protein>
    <submittedName>
        <fullName evidence="2">Uncharacterized protein</fullName>
    </submittedName>
</protein>
<evidence type="ECO:0000256" key="1">
    <source>
        <dbReference type="SAM" id="MobiDB-lite"/>
    </source>
</evidence>
<gene>
    <name evidence="2" type="ORF">CAL23_15925</name>
</gene>
<accession>A0ABX4FAU6</accession>
<proteinExistence type="predicted"/>
<dbReference type="RefSeq" id="WP_033466733.1">
    <property type="nucleotide sequence ID" value="NZ_NEVV01000005.1"/>
</dbReference>
<sequence length="100" mass="10872">MSTSSVLALTELEVRLASPGGSALRDTLLSQLGELETRLRVRLHDGVGRDTYPVWRDALAAATAARQVLLQRPTGPDNPPTSVLTRLSHEQRPEGDKHGH</sequence>
<name>A0ABX4FAU6_9BORD</name>
<evidence type="ECO:0000313" key="2">
    <source>
        <dbReference type="EMBL" id="OZI75414.1"/>
    </source>
</evidence>